<comment type="caution">
    <text evidence="3">The sequence shown here is derived from an EMBL/GenBank/DDBJ whole genome shotgun (WGS) entry which is preliminary data.</text>
</comment>
<protein>
    <submittedName>
        <fullName evidence="3">Molybdopterin-binding protein</fullName>
    </submittedName>
</protein>
<feature type="domain" description="Oxidoreductase molybdopterin-binding" evidence="2">
    <location>
        <begin position="224"/>
        <end position="289"/>
    </location>
</feature>
<feature type="domain" description="Oxidoreductase molybdopterin-binding" evidence="2">
    <location>
        <begin position="98"/>
        <end position="174"/>
    </location>
</feature>
<dbReference type="AlphaFoldDB" id="A0A921JEQ1"/>
<dbReference type="EMBL" id="DYYG01000016">
    <property type="protein sequence ID" value="HJE23302.1"/>
    <property type="molecule type" value="Genomic_DNA"/>
</dbReference>
<dbReference type="InterPro" id="IPR000572">
    <property type="entry name" value="OxRdtase_Mopterin-bd_dom"/>
</dbReference>
<evidence type="ECO:0000259" key="2">
    <source>
        <dbReference type="Pfam" id="PF00174"/>
    </source>
</evidence>
<dbReference type="Proteomes" id="UP000742631">
    <property type="component" value="Unassembled WGS sequence"/>
</dbReference>
<accession>A0A921JEQ1</accession>
<reference evidence="3" key="2">
    <citation type="submission" date="2021-09" db="EMBL/GenBank/DDBJ databases">
        <authorList>
            <person name="Gilroy R."/>
        </authorList>
    </citation>
    <scope>NUCLEOTIDE SEQUENCE</scope>
    <source>
        <strain evidence="3">316</strain>
    </source>
</reference>
<feature type="region of interest" description="Disordered" evidence="1">
    <location>
        <begin position="178"/>
        <end position="227"/>
    </location>
</feature>
<sequence length="313" mass="34100">MKLRLSIPKPHRRGFLTAAAGLFGVSALGGCDRWAASPAGQRTLKLGEDANLFVQRLLLTPASLAKEFPDSEISPWFKPNGTIEPPDKTYKALAAKNFEGFRLRVDGLVERPQDLSLADLRALPARTQTTRHDCVEGWSAIGKWTGVPLSEVLQRAGLKPQARYVVFHCADTMEYAAGGGDEAEEKTTANPGMESRPEGAENQASDSQAAGAETPTQGADDEGDEAQGTPVRYYESIDLTDAFHPQTILAYDLNGKALPVSNGAPLRLRVERQLGYKQAKYIMRIEVTESLNGIGDGKGGYWEDRGYEWYAGI</sequence>
<dbReference type="InterPro" id="IPR036374">
    <property type="entry name" value="OxRdtase_Mopterin-bd_sf"/>
</dbReference>
<proteinExistence type="predicted"/>
<dbReference type="PANTHER" id="PTHR43032">
    <property type="entry name" value="PROTEIN-METHIONINE-SULFOXIDE REDUCTASE"/>
    <property type="match status" value="1"/>
</dbReference>
<dbReference type="CDD" id="cd02108">
    <property type="entry name" value="bact_SO_family_Moco"/>
    <property type="match status" value="1"/>
</dbReference>
<dbReference type="InterPro" id="IPR006311">
    <property type="entry name" value="TAT_signal"/>
</dbReference>
<evidence type="ECO:0000313" key="3">
    <source>
        <dbReference type="EMBL" id="HJE23302.1"/>
    </source>
</evidence>
<dbReference type="Gene3D" id="3.90.420.10">
    <property type="entry name" value="Oxidoreductase, molybdopterin-binding domain"/>
    <property type="match status" value="1"/>
</dbReference>
<dbReference type="PROSITE" id="PS51257">
    <property type="entry name" value="PROKAR_LIPOPROTEIN"/>
    <property type="match status" value="1"/>
</dbReference>
<dbReference type="PROSITE" id="PS51318">
    <property type="entry name" value="TAT"/>
    <property type="match status" value="1"/>
</dbReference>
<evidence type="ECO:0000256" key="1">
    <source>
        <dbReference type="SAM" id="MobiDB-lite"/>
    </source>
</evidence>
<gene>
    <name evidence="3" type="ORF">K8W01_06535</name>
</gene>
<reference evidence="3" key="1">
    <citation type="journal article" date="2021" name="PeerJ">
        <title>Extensive microbial diversity within the chicken gut microbiome revealed by metagenomics and culture.</title>
        <authorList>
            <person name="Gilroy R."/>
            <person name="Ravi A."/>
            <person name="Getino M."/>
            <person name="Pursley I."/>
            <person name="Horton D.L."/>
            <person name="Alikhan N.F."/>
            <person name="Baker D."/>
            <person name="Gharbi K."/>
            <person name="Hall N."/>
            <person name="Watson M."/>
            <person name="Adriaenssens E.M."/>
            <person name="Foster-Nyarko E."/>
            <person name="Jarju S."/>
            <person name="Secka A."/>
            <person name="Antonio M."/>
            <person name="Oren A."/>
            <person name="Chaudhuri R.R."/>
            <person name="La Ragione R."/>
            <person name="Hildebrand F."/>
            <person name="Pallen M.J."/>
        </authorList>
    </citation>
    <scope>NUCLEOTIDE SEQUENCE</scope>
    <source>
        <strain evidence="3">316</strain>
    </source>
</reference>
<dbReference type="SUPFAM" id="SSF56524">
    <property type="entry name" value="Oxidoreductase molybdopterin-binding domain"/>
    <property type="match status" value="1"/>
</dbReference>
<name>A0A921JEQ1_9HYPH</name>
<organism evidence="3 4">
    <name type="scientific">Methylorubrum populi</name>
    <dbReference type="NCBI Taxonomy" id="223967"/>
    <lineage>
        <taxon>Bacteria</taxon>
        <taxon>Pseudomonadati</taxon>
        <taxon>Pseudomonadota</taxon>
        <taxon>Alphaproteobacteria</taxon>
        <taxon>Hyphomicrobiales</taxon>
        <taxon>Methylobacteriaceae</taxon>
        <taxon>Methylorubrum</taxon>
    </lineage>
</organism>
<dbReference type="Pfam" id="PF00174">
    <property type="entry name" value="Oxidored_molyb"/>
    <property type="match status" value="2"/>
</dbReference>
<dbReference type="PANTHER" id="PTHR43032:SF2">
    <property type="entry name" value="BLL0505 PROTEIN"/>
    <property type="match status" value="1"/>
</dbReference>
<evidence type="ECO:0000313" key="4">
    <source>
        <dbReference type="Proteomes" id="UP000742631"/>
    </source>
</evidence>